<evidence type="ECO:0000313" key="4">
    <source>
        <dbReference type="Proteomes" id="UP000219465"/>
    </source>
</evidence>
<feature type="compositionally biased region" description="Polar residues" evidence="1">
    <location>
        <begin position="451"/>
        <end position="463"/>
    </location>
</feature>
<feature type="compositionally biased region" description="Acidic residues" evidence="1">
    <location>
        <begin position="67"/>
        <end position="80"/>
    </location>
</feature>
<evidence type="ECO:0000256" key="1">
    <source>
        <dbReference type="SAM" id="MobiDB-lite"/>
    </source>
</evidence>
<feature type="compositionally biased region" description="Polar residues" evidence="1">
    <location>
        <begin position="1"/>
        <end position="14"/>
    </location>
</feature>
<dbReference type="Proteomes" id="UP000219465">
    <property type="component" value="Unassembled WGS sequence"/>
</dbReference>
<dbReference type="EMBL" id="OCPC01000001">
    <property type="protein sequence ID" value="SOE08397.1"/>
    <property type="molecule type" value="Genomic_DNA"/>
</dbReference>
<protein>
    <submittedName>
        <fullName evidence="3">Sporulation related protein</fullName>
    </submittedName>
</protein>
<feature type="region of interest" description="Disordered" evidence="1">
    <location>
        <begin position="1"/>
        <end position="21"/>
    </location>
</feature>
<name>A0A286HL00_9HYPH</name>
<keyword evidence="4" id="KW-1185">Reference proteome</keyword>
<feature type="region of interest" description="Disordered" evidence="1">
    <location>
        <begin position="755"/>
        <end position="823"/>
    </location>
</feature>
<dbReference type="Gene3D" id="3.30.70.1070">
    <property type="entry name" value="Sporulation related repeat"/>
    <property type="match status" value="1"/>
</dbReference>
<accession>A0A286HL00</accession>
<proteinExistence type="predicted"/>
<feature type="compositionally biased region" description="Basic and acidic residues" evidence="1">
    <location>
        <begin position="142"/>
        <end position="151"/>
    </location>
</feature>
<feature type="compositionally biased region" description="Low complexity" evidence="1">
    <location>
        <begin position="217"/>
        <end position="226"/>
    </location>
</feature>
<feature type="compositionally biased region" description="Basic and acidic residues" evidence="1">
    <location>
        <begin position="791"/>
        <end position="804"/>
    </location>
</feature>
<dbReference type="SUPFAM" id="SSF110997">
    <property type="entry name" value="Sporulation related repeat"/>
    <property type="match status" value="1"/>
</dbReference>
<evidence type="ECO:0000313" key="3">
    <source>
        <dbReference type="EMBL" id="SOE08397.1"/>
    </source>
</evidence>
<dbReference type="GO" id="GO:0042834">
    <property type="term" value="F:peptidoglycan binding"/>
    <property type="evidence" value="ECO:0007669"/>
    <property type="project" value="InterPro"/>
</dbReference>
<feature type="compositionally biased region" description="Basic and acidic residues" evidence="1">
    <location>
        <begin position="478"/>
        <end position="489"/>
    </location>
</feature>
<dbReference type="PROSITE" id="PS51724">
    <property type="entry name" value="SPOR"/>
    <property type="match status" value="1"/>
</dbReference>
<sequence>MADQFDSNTRSPQPESEIDDPLAELARIIGYERPSEVAPAGETAQVPAEFDLEAELMRELDVPLAPSDDELDSVEADEAVDAMLAESDFDDRHELDEELTQAFSEQKPTGSSAEDEYQREQEVSDEPVSASANDDAASSQDARFESGDGRSSEALLAAIENESRYDRHAGHPADETGIDDDWMRTLDADDDAPMSETDGPETGEADSQQPDAGSKDAAQAPVAAVAETSVTDDPVDDDVFNDMARFELPSAAQRDRTSGALPGDDQSAAPVSARTEPAESVEADASPMDFEEYLSTELDVFGHEIAIGQPGESPVTHEQDADDIEAQLDVETALDALNDSTLDDDVAVFDEAAEELLAAINEDGDTNVNDGESEAQREPEASASTEAEDPWSLDSIEEATTEELDEELGDMFGLPDRVVTASDETADVSDELDFDLEQVLAESFADEAAQPTEQVETVETRLQTGKPVQADDWLSIRPEPEETSHRDEISEAFLDLAPEKSVGPEAKSVPDRAPGEPEQTDWLEGFETSEQGLEPGGADSDDSEYYFDAGLISEADETVELVSDIEVPELQHDEPQPIDPEYETEIEREFADIVERPESHQEEAAVLGAGAAFAATDGWNRAGAVPHADEVSDEYIALERELGVISDERGRPSVVEGADASYPAAGYDFDETIPVAPSAENSRSRGPVLAFAVLGVALFAGVGAFAWSMLSDDDTTADGGPRIIRADKEPVKILPENPGGMTVPNQDKAVYDRVAGGAGKSSGQPALVNSAEEPVDVVQRTLDPEILPLEGRSEFSEKSEERLTADATSDEAPPEAAAGPVVSPRKVRTMIVKPDGSIVAREVSEPETDASAAPAETPDVAQSPPEGQAQPLLSPAPVEQVDAAEVAPPVEDEPANTEAAASEGTVAPVRVVTTQQIRPVANAPVPQGRPADQPVNVVGTVTQGGTVNAAPAVTATPQPVEVASAPAAAAPAAAPVANPGGYYVQIASQPTVEGARSSWQTLSNRYSSVLGGQSVDIQRADIPGKGVFHRVRVPAGNRDQANALCSRYKAAGGSCFVSR</sequence>
<dbReference type="InterPro" id="IPR036680">
    <property type="entry name" value="SPOR-like_sf"/>
</dbReference>
<dbReference type="OrthoDB" id="7338235at2"/>
<feature type="domain" description="SPOR" evidence="2">
    <location>
        <begin position="976"/>
        <end position="1059"/>
    </location>
</feature>
<feature type="region of interest" description="Disordered" evidence="1">
    <location>
        <begin position="887"/>
        <end position="907"/>
    </location>
</feature>
<feature type="compositionally biased region" description="Acidic residues" evidence="1">
    <location>
        <begin position="188"/>
        <end position="204"/>
    </location>
</feature>
<dbReference type="Pfam" id="PF05036">
    <property type="entry name" value="SPOR"/>
    <property type="match status" value="1"/>
</dbReference>
<feature type="region of interest" description="Disordered" evidence="1">
    <location>
        <begin position="838"/>
        <end position="872"/>
    </location>
</feature>
<feature type="compositionally biased region" description="Polar residues" evidence="1">
    <location>
        <begin position="101"/>
        <end position="112"/>
    </location>
</feature>
<organism evidence="3 4">
    <name type="scientific">Hoeflea halophila</name>
    <dbReference type="NCBI Taxonomy" id="714899"/>
    <lineage>
        <taxon>Bacteria</taxon>
        <taxon>Pseudomonadati</taxon>
        <taxon>Pseudomonadota</taxon>
        <taxon>Alphaproteobacteria</taxon>
        <taxon>Hyphomicrobiales</taxon>
        <taxon>Rhizobiaceae</taxon>
        <taxon>Hoeflea</taxon>
    </lineage>
</organism>
<feature type="region of interest" description="Disordered" evidence="1">
    <location>
        <begin position="61"/>
        <end position="288"/>
    </location>
</feature>
<dbReference type="AlphaFoldDB" id="A0A286HL00"/>
<dbReference type="RefSeq" id="WP_097103984.1">
    <property type="nucleotide sequence ID" value="NZ_OCPC01000001.1"/>
</dbReference>
<feature type="region of interest" description="Disordered" evidence="1">
    <location>
        <begin position="445"/>
        <end position="543"/>
    </location>
</feature>
<feature type="region of interest" description="Disordered" evidence="1">
    <location>
        <begin position="360"/>
        <end position="394"/>
    </location>
</feature>
<evidence type="ECO:0000259" key="2">
    <source>
        <dbReference type="PROSITE" id="PS51724"/>
    </source>
</evidence>
<reference evidence="4" key="1">
    <citation type="submission" date="2017-08" db="EMBL/GenBank/DDBJ databases">
        <authorList>
            <person name="Varghese N."/>
            <person name="Submissions S."/>
        </authorList>
    </citation>
    <scope>NUCLEOTIDE SEQUENCE [LARGE SCALE GENOMIC DNA]</scope>
    <source>
        <strain evidence="4">KCTC 23107</strain>
    </source>
</reference>
<feature type="compositionally biased region" description="Basic and acidic residues" evidence="1">
    <location>
        <begin position="161"/>
        <end position="174"/>
    </location>
</feature>
<dbReference type="InterPro" id="IPR007730">
    <property type="entry name" value="SPOR-like_dom"/>
</dbReference>
<feature type="compositionally biased region" description="Low complexity" evidence="1">
    <location>
        <begin position="129"/>
        <end position="141"/>
    </location>
</feature>
<gene>
    <name evidence="3" type="ORF">SAMN05877838_0112</name>
</gene>